<dbReference type="GO" id="GO:0003677">
    <property type="term" value="F:DNA binding"/>
    <property type="evidence" value="ECO:0007669"/>
    <property type="project" value="UniProtKB-KW"/>
</dbReference>
<dbReference type="RefSeq" id="WP_100701265.1">
    <property type="nucleotide sequence ID" value="NZ_MLFP01000012.1"/>
</dbReference>
<dbReference type="EMBL" id="PIQI01000011">
    <property type="protein sequence ID" value="PJZ06748.1"/>
    <property type="molecule type" value="Genomic_DNA"/>
</dbReference>
<dbReference type="STRING" id="1076549.HA45_15720"/>
<dbReference type="OrthoDB" id="7860618at2"/>
<sequence length="164" mass="17875">MEFEFTLRFQLSEAVSDDGVLERLGAAGSTDALVGTGVAGKLSLMYCREAESAQQAIRDALAEVIQALPDAELIEASPDLVGLTDIAELIGVSRQNMRKLMLAHSPQFPRPVHDGKTALWHLVDVVEWLNLRGSARVTPGISELARATLQLNLQQALQRYAHCL</sequence>
<evidence type="ECO:0000313" key="2">
    <source>
        <dbReference type="Proteomes" id="UP000232062"/>
    </source>
</evidence>
<reference evidence="1 2" key="1">
    <citation type="submission" date="2017-11" db="EMBL/GenBank/DDBJ databases">
        <title>The genome sequence of Pantoea rodasii DSM 26611.</title>
        <authorList>
            <person name="Gao J."/>
            <person name="Mao X."/>
            <person name="Sun J."/>
        </authorList>
    </citation>
    <scope>NUCLEOTIDE SEQUENCE [LARGE SCALE GENOMIC DNA]</scope>
    <source>
        <strain evidence="1 2">DSM 26611</strain>
    </source>
</reference>
<comment type="caution">
    <text evidence="1">The sequence shown here is derived from an EMBL/GenBank/DDBJ whole genome shotgun (WGS) entry which is preliminary data.</text>
</comment>
<evidence type="ECO:0000313" key="1">
    <source>
        <dbReference type="EMBL" id="PJZ06748.1"/>
    </source>
</evidence>
<keyword evidence="2" id="KW-1185">Reference proteome</keyword>
<name>A0A2M9WH26_9GAMM</name>
<organism evidence="1 2">
    <name type="scientific">Pantoea rodasii</name>
    <dbReference type="NCBI Taxonomy" id="1076549"/>
    <lineage>
        <taxon>Bacteria</taxon>
        <taxon>Pseudomonadati</taxon>
        <taxon>Pseudomonadota</taxon>
        <taxon>Gammaproteobacteria</taxon>
        <taxon>Enterobacterales</taxon>
        <taxon>Erwiniaceae</taxon>
        <taxon>Pantoea</taxon>
    </lineage>
</organism>
<protein>
    <submittedName>
        <fullName evidence="1">DNA-binding protein</fullName>
    </submittedName>
</protein>
<gene>
    <name evidence="1" type="ORF">PRCB_08560</name>
</gene>
<keyword evidence="1" id="KW-0238">DNA-binding</keyword>
<dbReference type="AlphaFoldDB" id="A0A2M9WH26"/>
<dbReference type="Proteomes" id="UP000232062">
    <property type="component" value="Unassembled WGS sequence"/>
</dbReference>
<accession>A0A2M9WH26</accession>
<proteinExistence type="predicted"/>